<dbReference type="AlphaFoldDB" id="A0A0F7WIJ3"/>
<dbReference type="EMBL" id="LN849043">
    <property type="protein sequence ID" value="CRI73362.1"/>
    <property type="molecule type" value="Genomic_DNA"/>
</dbReference>
<evidence type="ECO:0000313" key="11">
    <source>
        <dbReference type="EMBL" id="CRI53470.1"/>
    </source>
</evidence>
<dbReference type="EMBL" id="LN847244">
    <property type="protein sequence ID" value="CRI49611.1"/>
    <property type="molecule type" value="Genomic_DNA"/>
</dbReference>
<evidence type="ECO:0000313" key="13">
    <source>
        <dbReference type="EMBL" id="CRI73362.1"/>
    </source>
</evidence>
<protein>
    <submittedName>
        <fullName evidence="6">Uncharacterized protein</fullName>
    </submittedName>
</protein>
<evidence type="ECO:0000313" key="6">
    <source>
        <dbReference type="EMBL" id="CRI46188.1"/>
    </source>
</evidence>
<dbReference type="EMBL" id="LN847236">
    <property type="protein sequence ID" value="CRI47318.1"/>
    <property type="molecule type" value="Genomic_DNA"/>
</dbReference>
<evidence type="ECO:0000313" key="4">
    <source>
        <dbReference type="EMBL" id="CRI41720.1"/>
    </source>
</evidence>
<evidence type="ECO:0000313" key="10">
    <source>
        <dbReference type="EMBL" id="CRI51868.1"/>
    </source>
</evidence>
<reference evidence="6" key="1">
    <citation type="submission" date="2015-05" db="EMBL/GenBank/DDBJ databases">
        <authorList>
            <person name="Rattei Thomas"/>
        </authorList>
    </citation>
    <scope>NUCLEOTIDE SEQUENCE</scope>
    <source>
        <strain evidence="2">CV15</strain>
        <strain evidence="3">CWL029c</strain>
        <strain evidence="5">DC9</strain>
        <strain evidence="4">GiD</strain>
        <strain evidence="12">H12</strain>
        <strain evidence="6">MUL2216</strain>
        <strain evidence="7">Panola</strain>
        <strain evidence="9">PB1</strain>
        <strain evidence="8">U1271</strain>
        <strain evidence="10">UZG1</strain>
        <strain evidence="11">Wien2</strain>
        <strain evidence="13">YK41</strain>
    </source>
</reference>
<name>A0A0F7WIJ3_CHLPN</name>
<dbReference type="EMBL" id="LN847005">
    <property type="protein sequence ID" value="CRI40592.1"/>
    <property type="molecule type" value="Genomic_DNA"/>
</dbReference>
<evidence type="ECO:0000313" key="2">
    <source>
        <dbReference type="EMBL" id="CRI38329.1"/>
    </source>
</evidence>
<dbReference type="EMBL" id="LN847052">
    <property type="protein sequence ID" value="CRI42813.1"/>
    <property type="molecule type" value="Genomic_DNA"/>
</dbReference>
<feature type="region of interest" description="Disordered" evidence="1">
    <location>
        <begin position="1"/>
        <end position="27"/>
    </location>
</feature>
<dbReference type="EMBL" id="LN847246">
    <property type="protein sequence ID" value="CRI51868.1"/>
    <property type="molecule type" value="Genomic_DNA"/>
</dbReference>
<dbReference type="EMBL" id="LN847008">
    <property type="protein sequence ID" value="CRI41720.1"/>
    <property type="molecule type" value="Genomic_DNA"/>
</dbReference>
<evidence type="ECO:0000313" key="7">
    <source>
        <dbReference type="EMBL" id="CRI47318.1"/>
    </source>
</evidence>
<dbReference type="EMBL" id="LN847240">
    <property type="protein sequence ID" value="CRI50740.1"/>
    <property type="molecule type" value="Genomic_DNA"/>
</dbReference>
<organism evidence="6">
    <name type="scientific">Chlamydia pneumoniae</name>
    <name type="common">Chlamydophila pneumoniae</name>
    <dbReference type="NCBI Taxonomy" id="83558"/>
    <lineage>
        <taxon>Bacteria</taxon>
        <taxon>Pseudomonadati</taxon>
        <taxon>Chlamydiota</taxon>
        <taxon>Chlamydiia</taxon>
        <taxon>Chlamydiales</taxon>
        <taxon>Chlamydiaceae</taxon>
        <taxon>Chlamydia/Chlamydophila group</taxon>
        <taxon>Chlamydia</taxon>
    </lineage>
</organism>
<evidence type="ECO:0000256" key="1">
    <source>
        <dbReference type="SAM" id="MobiDB-lite"/>
    </source>
</evidence>
<sequence length="45" mass="5167">MKDEPTPFKPRRKEKEFSKNPNSLGDHTISMEYTKALTCKAILGK</sequence>
<dbReference type="PATRIC" id="fig|83558.13.peg.733"/>
<dbReference type="EMBL" id="LN847254">
    <property type="protein sequence ID" value="CRI53470.1"/>
    <property type="molecule type" value="Genomic_DNA"/>
</dbReference>
<proteinExistence type="predicted"/>
<evidence type="ECO:0000313" key="9">
    <source>
        <dbReference type="EMBL" id="CRI50740.1"/>
    </source>
</evidence>
<evidence type="ECO:0000313" key="5">
    <source>
        <dbReference type="EMBL" id="CRI42813.1"/>
    </source>
</evidence>
<dbReference type="EMBL" id="LN846999">
    <property type="protein sequence ID" value="CRI38329.1"/>
    <property type="molecule type" value="Genomic_DNA"/>
</dbReference>
<evidence type="ECO:0000313" key="8">
    <source>
        <dbReference type="EMBL" id="CRI49611.1"/>
    </source>
</evidence>
<dbReference type="EMBL" id="LN847192">
    <property type="protein sequence ID" value="CRI72628.1"/>
    <property type="molecule type" value="Genomic_DNA"/>
</dbReference>
<evidence type="ECO:0000313" key="3">
    <source>
        <dbReference type="EMBL" id="CRI40592.1"/>
    </source>
</evidence>
<evidence type="ECO:0000313" key="12">
    <source>
        <dbReference type="EMBL" id="CRI72628.1"/>
    </source>
</evidence>
<gene>
    <name evidence="2" type="ORF">BN1224_CV15_C_01620</name>
    <name evidence="5" type="ORF">BN1224_DC9_BV_00160</name>
    <name evidence="4" type="ORF">BN1224_GiD_A_07210</name>
    <name evidence="12" type="ORF">BN1224_H12_EM_00170</name>
    <name evidence="6" type="ORF">BN1224_MUL2216_F_02430</name>
    <name evidence="7" type="ORF">BN1224_Panola_K_00170</name>
    <name evidence="9" type="ORF">BN1224_PB1_B_07090</name>
    <name evidence="8" type="ORF">BN1224_U1271_C_05510</name>
    <name evidence="10" type="ORF">BN1224_UZG1_B_00170</name>
    <name evidence="11" type="ORF">BN1224_Wien2_G_03480</name>
    <name evidence="13" type="ORF">BN1224_YK41_BR_01390</name>
    <name evidence="3" type="ORF">CWL029c_E_00160</name>
</gene>
<dbReference type="EMBL" id="LN847227">
    <property type="protein sequence ID" value="CRI46188.1"/>
    <property type="molecule type" value="Genomic_DNA"/>
</dbReference>
<accession>A0A0F7WIJ3</accession>